<organism evidence="8">
    <name type="scientific">hydrothermal vent metagenome</name>
    <dbReference type="NCBI Taxonomy" id="652676"/>
    <lineage>
        <taxon>unclassified sequences</taxon>
        <taxon>metagenomes</taxon>
        <taxon>ecological metagenomes</taxon>
    </lineage>
</organism>
<reference evidence="8" key="1">
    <citation type="submission" date="2018-06" db="EMBL/GenBank/DDBJ databases">
        <authorList>
            <person name="Zhirakovskaya E."/>
        </authorList>
    </citation>
    <scope>NUCLEOTIDE SEQUENCE</scope>
</reference>
<evidence type="ECO:0000256" key="2">
    <source>
        <dbReference type="ARBA" id="ARBA00022448"/>
    </source>
</evidence>
<feature type="transmembrane region" description="Helical" evidence="7">
    <location>
        <begin position="275"/>
        <end position="298"/>
    </location>
</feature>
<keyword evidence="2" id="KW-0813">Transport</keyword>
<feature type="transmembrane region" description="Helical" evidence="7">
    <location>
        <begin position="415"/>
        <end position="434"/>
    </location>
</feature>
<gene>
    <name evidence="8" type="ORF">MNBD_ALPHA05-1119</name>
</gene>
<evidence type="ECO:0000256" key="3">
    <source>
        <dbReference type="ARBA" id="ARBA00022475"/>
    </source>
</evidence>
<feature type="transmembrane region" description="Helical" evidence="7">
    <location>
        <begin position="318"/>
        <end position="339"/>
    </location>
</feature>
<dbReference type="InterPro" id="IPR052031">
    <property type="entry name" value="Membrane_Transporter-Flippase"/>
</dbReference>
<comment type="subcellular location">
    <subcellularLocation>
        <location evidence="1">Cell membrane</location>
        <topology evidence="1">Multi-pass membrane protein</topology>
    </subcellularLocation>
</comment>
<dbReference type="Pfam" id="PF01554">
    <property type="entry name" value="MatE"/>
    <property type="match status" value="2"/>
</dbReference>
<evidence type="ECO:0000256" key="6">
    <source>
        <dbReference type="ARBA" id="ARBA00023136"/>
    </source>
</evidence>
<dbReference type="GO" id="GO:0042910">
    <property type="term" value="F:xenobiotic transmembrane transporter activity"/>
    <property type="evidence" value="ECO:0007669"/>
    <property type="project" value="InterPro"/>
</dbReference>
<dbReference type="GO" id="GO:0005886">
    <property type="term" value="C:plasma membrane"/>
    <property type="evidence" value="ECO:0007669"/>
    <property type="project" value="UniProtKB-SubCell"/>
</dbReference>
<dbReference type="GO" id="GO:0015297">
    <property type="term" value="F:antiporter activity"/>
    <property type="evidence" value="ECO:0007669"/>
    <property type="project" value="InterPro"/>
</dbReference>
<feature type="transmembrane region" description="Helical" evidence="7">
    <location>
        <begin position="197"/>
        <end position="216"/>
    </location>
</feature>
<feature type="transmembrane region" description="Helical" evidence="7">
    <location>
        <begin position="21"/>
        <end position="44"/>
    </location>
</feature>
<feature type="transmembrane region" description="Helical" evidence="7">
    <location>
        <begin position="137"/>
        <end position="158"/>
    </location>
</feature>
<evidence type="ECO:0000256" key="1">
    <source>
        <dbReference type="ARBA" id="ARBA00004651"/>
    </source>
</evidence>
<feature type="transmembrane region" description="Helical" evidence="7">
    <location>
        <begin position="237"/>
        <end position="263"/>
    </location>
</feature>
<accession>A0A3B0SHX8</accession>
<name>A0A3B0SHX8_9ZZZZ</name>
<dbReference type="PIRSF" id="PIRSF006603">
    <property type="entry name" value="DinF"/>
    <property type="match status" value="1"/>
</dbReference>
<feature type="transmembrane region" description="Helical" evidence="7">
    <location>
        <begin position="351"/>
        <end position="377"/>
    </location>
</feature>
<proteinExistence type="predicted"/>
<keyword evidence="4 7" id="KW-0812">Transmembrane</keyword>
<dbReference type="EMBL" id="UOEH01000353">
    <property type="protein sequence ID" value="VAW02022.1"/>
    <property type="molecule type" value="Genomic_DNA"/>
</dbReference>
<protein>
    <submittedName>
        <fullName evidence="8">MATE efflux family protein</fullName>
    </submittedName>
</protein>
<sequence length="469" mass="49701">MTTKKAKFLDGDLMRHITVMSLSASAGLVAIFLVDFVDLYFISLLGQKELAAAVGFAGTLIFFNISVTIGFMIAMSALAAHRIGRGDEEDARRIATNVAVVSVVLASVIAIAFWVAAPALLELLGAAGETKVLATRYLRIVVPALPVSAMAMVCSGLLRAHGDARRAMNATLASGAVNAVLDPILIFGLSLGLDGAAYASVAARFAMLATALYPVIRHYGGFAPFDAARFRRDLAPIFAITIPAVLTNVATPVGTAIVLRAIAPFGDATVAGYAVIARLTPLAFCVIFALSGAVGPIVGQNFGAGNYPRARDTLRKAIMFTGVYTAGMWVVLLLLYGAIAAQFGLLEDGRILIFWFAVVVTPLFFFNGMLFVTNAVFNNLNRPVWSTMLNWGKNTIGVAPFVWLGASWAGAPGVLIGQAIGGIFFALLALWLGFRLIDDYESGRADPDKGWKVPLMRARPTPPLSSPRG</sequence>
<keyword evidence="5 7" id="KW-1133">Transmembrane helix</keyword>
<dbReference type="AlphaFoldDB" id="A0A3B0SHX8"/>
<feature type="transmembrane region" description="Helical" evidence="7">
    <location>
        <begin position="94"/>
        <end position="117"/>
    </location>
</feature>
<dbReference type="InterPro" id="IPR048279">
    <property type="entry name" value="MdtK-like"/>
</dbReference>
<evidence type="ECO:0000256" key="7">
    <source>
        <dbReference type="SAM" id="Phobius"/>
    </source>
</evidence>
<keyword evidence="3" id="KW-1003">Cell membrane</keyword>
<dbReference type="PANTHER" id="PTHR43549:SF3">
    <property type="entry name" value="MULTIDRUG RESISTANCE PROTEIN YPNP-RELATED"/>
    <property type="match status" value="1"/>
</dbReference>
<evidence type="ECO:0000256" key="4">
    <source>
        <dbReference type="ARBA" id="ARBA00022692"/>
    </source>
</evidence>
<evidence type="ECO:0000313" key="8">
    <source>
        <dbReference type="EMBL" id="VAW02022.1"/>
    </source>
</evidence>
<dbReference type="NCBIfam" id="TIGR00797">
    <property type="entry name" value="matE"/>
    <property type="match status" value="1"/>
</dbReference>
<keyword evidence="6 7" id="KW-0472">Membrane</keyword>
<dbReference type="InterPro" id="IPR002528">
    <property type="entry name" value="MATE_fam"/>
</dbReference>
<feature type="transmembrane region" description="Helical" evidence="7">
    <location>
        <begin position="389"/>
        <end position="409"/>
    </location>
</feature>
<dbReference type="PANTHER" id="PTHR43549">
    <property type="entry name" value="MULTIDRUG RESISTANCE PROTEIN YPNP-RELATED"/>
    <property type="match status" value="1"/>
</dbReference>
<feature type="transmembrane region" description="Helical" evidence="7">
    <location>
        <begin position="170"/>
        <end position="191"/>
    </location>
</feature>
<evidence type="ECO:0000256" key="5">
    <source>
        <dbReference type="ARBA" id="ARBA00022989"/>
    </source>
</evidence>
<feature type="transmembrane region" description="Helical" evidence="7">
    <location>
        <begin position="50"/>
        <end position="73"/>
    </location>
</feature>